<evidence type="ECO:0000259" key="5">
    <source>
        <dbReference type="Pfam" id="PF00561"/>
    </source>
</evidence>
<dbReference type="PANTHER" id="PTHR43194">
    <property type="entry name" value="HYDROLASE ALPHA/BETA FOLD FAMILY"/>
    <property type="match status" value="1"/>
</dbReference>
<dbReference type="SUPFAM" id="SSF53474">
    <property type="entry name" value="alpha/beta-Hydrolases"/>
    <property type="match status" value="1"/>
</dbReference>
<dbReference type="InterPro" id="IPR010076">
    <property type="entry name" value="BioH"/>
</dbReference>
<dbReference type="HAMAP" id="MF_01260">
    <property type="entry name" value="Carboxylester"/>
    <property type="match status" value="1"/>
</dbReference>
<protein>
    <submittedName>
        <fullName evidence="6">Pimeloyl-[acyl-carrier protein] methyl ester esterase</fullName>
        <ecNumber evidence="6">3.1.1.85</ecNumber>
    </submittedName>
</protein>
<keyword evidence="1" id="KW-0719">Serine esterase</keyword>
<dbReference type="GO" id="GO:0090499">
    <property type="term" value="F:pimelyl-[acyl-carrier protein] methyl ester esterase activity"/>
    <property type="evidence" value="ECO:0007669"/>
    <property type="project" value="UniProtKB-EC"/>
</dbReference>
<dbReference type="EMBL" id="MLJW01000019">
    <property type="protein sequence ID" value="OIR11659.1"/>
    <property type="molecule type" value="Genomic_DNA"/>
</dbReference>
<dbReference type="Pfam" id="PF00561">
    <property type="entry name" value="Abhydrolase_1"/>
    <property type="match status" value="1"/>
</dbReference>
<evidence type="ECO:0000256" key="2">
    <source>
        <dbReference type="ARBA" id="ARBA00022490"/>
    </source>
</evidence>
<dbReference type="AlphaFoldDB" id="A0A1J5SUK5"/>
<reference evidence="6" key="1">
    <citation type="submission" date="2016-10" db="EMBL/GenBank/DDBJ databases">
        <title>Sequence of Gallionella enrichment culture.</title>
        <authorList>
            <person name="Poehlein A."/>
            <person name="Muehling M."/>
            <person name="Daniel R."/>
        </authorList>
    </citation>
    <scope>NUCLEOTIDE SEQUENCE</scope>
</reference>
<keyword evidence="3" id="KW-0093">Biotin biosynthesis</keyword>
<name>A0A1J5SUK5_9ZZZZ</name>
<sequence length="252" mass="28089">MHIEVTGSGASLLLIHGWGMHGGVWDEVAQKLAADFRVHRVDLPGYGYSEAGKITTLDAIVDELFASFDEPLAVCGWSLGGQIALRWAAREPDKVRRLILVASTPCFARRADWTCGMENDVLKQFAGDLEQNHAATLRRFIALQLRGSENERELLARLRERLFSRGEPDMAALRAGLDILRDADLRGELQHIKQPAMIMAGERDRLTPPEASHYMARTMPSARLVEIAGAAHAPFLSHPEIFVEQMKSFLHE</sequence>
<dbReference type="InterPro" id="IPR050228">
    <property type="entry name" value="Carboxylesterase_BioH"/>
</dbReference>
<organism evidence="6">
    <name type="scientific">mine drainage metagenome</name>
    <dbReference type="NCBI Taxonomy" id="410659"/>
    <lineage>
        <taxon>unclassified sequences</taxon>
        <taxon>metagenomes</taxon>
        <taxon>ecological metagenomes</taxon>
    </lineage>
</organism>
<feature type="domain" description="AB hydrolase-1" evidence="5">
    <location>
        <begin position="12"/>
        <end position="239"/>
    </location>
</feature>
<evidence type="ECO:0000256" key="3">
    <source>
        <dbReference type="ARBA" id="ARBA00022756"/>
    </source>
</evidence>
<accession>A0A1J5SUK5</accession>
<keyword evidence="4 6" id="KW-0378">Hydrolase</keyword>
<proteinExistence type="inferred from homology"/>
<dbReference type="GO" id="GO:0009102">
    <property type="term" value="P:biotin biosynthetic process"/>
    <property type="evidence" value="ECO:0007669"/>
    <property type="project" value="UniProtKB-KW"/>
</dbReference>
<dbReference type="EC" id="3.1.1.85" evidence="6"/>
<dbReference type="InterPro" id="IPR029058">
    <property type="entry name" value="AB_hydrolase_fold"/>
</dbReference>
<comment type="caution">
    <text evidence="6">The sequence shown here is derived from an EMBL/GenBank/DDBJ whole genome shotgun (WGS) entry which is preliminary data.</text>
</comment>
<keyword evidence="2" id="KW-0963">Cytoplasm</keyword>
<evidence type="ECO:0000256" key="4">
    <source>
        <dbReference type="ARBA" id="ARBA00022801"/>
    </source>
</evidence>
<dbReference type="NCBIfam" id="TIGR01738">
    <property type="entry name" value="bioH"/>
    <property type="match status" value="1"/>
</dbReference>
<dbReference type="PANTHER" id="PTHR43194:SF5">
    <property type="entry name" value="PIMELOYL-[ACYL-CARRIER PROTEIN] METHYL ESTER ESTERASE"/>
    <property type="match status" value="1"/>
</dbReference>
<evidence type="ECO:0000256" key="1">
    <source>
        <dbReference type="ARBA" id="ARBA00022487"/>
    </source>
</evidence>
<dbReference type="InterPro" id="IPR000073">
    <property type="entry name" value="AB_hydrolase_1"/>
</dbReference>
<dbReference type="Gene3D" id="3.40.50.1820">
    <property type="entry name" value="alpha/beta hydrolase"/>
    <property type="match status" value="1"/>
</dbReference>
<evidence type="ECO:0000313" key="6">
    <source>
        <dbReference type="EMBL" id="OIR11659.1"/>
    </source>
</evidence>
<gene>
    <name evidence="6" type="primary">bioH_3</name>
    <name evidence="6" type="ORF">GALL_65150</name>
</gene>